<proteinExistence type="predicted"/>
<evidence type="ECO:0000313" key="3">
    <source>
        <dbReference type="Proteomes" id="UP000235388"/>
    </source>
</evidence>
<keyword evidence="3" id="KW-1185">Reference proteome</keyword>
<reference evidence="2 3" key="1">
    <citation type="submission" date="2017-11" db="EMBL/GenBank/DDBJ databases">
        <title>De novo assembly and phasing of dikaryotic genomes from two isolates of Puccinia coronata f. sp. avenae, the causal agent of oat crown rust.</title>
        <authorList>
            <person name="Miller M.E."/>
            <person name="Zhang Y."/>
            <person name="Omidvar V."/>
            <person name="Sperschneider J."/>
            <person name="Schwessinger B."/>
            <person name="Raley C."/>
            <person name="Palmer J.M."/>
            <person name="Garnica D."/>
            <person name="Upadhyaya N."/>
            <person name="Rathjen J."/>
            <person name="Taylor J.M."/>
            <person name="Park R.F."/>
            <person name="Dodds P.N."/>
            <person name="Hirsch C.D."/>
            <person name="Kianian S.F."/>
            <person name="Figueroa M."/>
        </authorList>
    </citation>
    <scope>NUCLEOTIDE SEQUENCE [LARGE SCALE GENOMIC DNA]</scope>
    <source>
        <strain evidence="2">12NC29</strain>
    </source>
</reference>
<evidence type="ECO:0000313" key="2">
    <source>
        <dbReference type="EMBL" id="PLW26349.1"/>
    </source>
</evidence>
<dbReference type="GO" id="GO:0005770">
    <property type="term" value="C:late endosome"/>
    <property type="evidence" value="ECO:0007669"/>
    <property type="project" value="TreeGrafter"/>
</dbReference>
<dbReference type="EMBL" id="PGCJ01000549">
    <property type="protein sequence ID" value="PLW26349.1"/>
    <property type="molecule type" value="Genomic_DNA"/>
</dbReference>
<dbReference type="STRING" id="200324.A0A2N5TLG6"/>
<protein>
    <recommendedName>
        <fullName evidence="1">Vacuolar protein sorting-associated protein 8 central domain-containing protein</fullName>
    </recommendedName>
</protein>
<evidence type="ECO:0000259" key="1">
    <source>
        <dbReference type="Pfam" id="PF12816"/>
    </source>
</evidence>
<dbReference type="PANTHER" id="PTHR12616:SF8">
    <property type="entry name" value="VACUOLAR PROTEIN SORTING-ASSOCIATED PROTEIN 8 HOMOLOG"/>
    <property type="match status" value="1"/>
</dbReference>
<organism evidence="2 3">
    <name type="scientific">Puccinia coronata f. sp. avenae</name>
    <dbReference type="NCBI Taxonomy" id="200324"/>
    <lineage>
        <taxon>Eukaryota</taxon>
        <taxon>Fungi</taxon>
        <taxon>Dikarya</taxon>
        <taxon>Basidiomycota</taxon>
        <taxon>Pucciniomycotina</taxon>
        <taxon>Pucciniomycetes</taxon>
        <taxon>Pucciniales</taxon>
        <taxon>Pucciniaceae</taxon>
        <taxon>Puccinia</taxon>
    </lineage>
</organism>
<feature type="domain" description="Vacuolar protein sorting-associated protein 8 central" evidence="1">
    <location>
        <begin position="78"/>
        <end position="168"/>
    </location>
</feature>
<dbReference type="GO" id="GO:0034058">
    <property type="term" value="P:endosomal vesicle fusion"/>
    <property type="evidence" value="ECO:0007669"/>
    <property type="project" value="TreeGrafter"/>
</dbReference>
<dbReference type="InterPro" id="IPR025941">
    <property type="entry name" value="Vps8_central_dom"/>
</dbReference>
<sequence>MVKPKLIEIMRASLEYVFSDRRMEDDTHFDLDGRGVDRTELFEGLVRSCATACVAIDELDFIFDKMFEQYQEHGINTIFFLQLQPFILRSEISILPTVVVQGLIALHDNRKQYELINQIIRRVHPACLDINQALAICSREMLHDALSYIYTEAMDDFVGPIVEFLQFIK</sequence>
<dbReference type="GO" id="GO:0006623">
    <property type="term" value="P:protein targeting to vacuole"/>
    <property type="evidence" value="ECO:0007669"/>
    <property type="project" value="InterPro"/>
</dbReference>
<accession>A0A2N5TLG6</accession>
<dbReference type="AlphaFoldDB" id="A0A2N5TLG6"/>
<dbReference type="PANTHER" id="PTHR12616">
    <property type="entry name" value="VACUOLAR PROTEIN SORTING VPS41"/>
    <property type="match status" value="1"/>
</dbReference>
<dbReference type="Proteomes" id="UP000235388">
    <property type="component" value="Unassembled WGS sequence"/>
</dbReference>
<dbReference type="Pfam" id="PF12816">
    <property type="entry name" value="TPR_Vps8"/>
    <property type="match status" value="1"/>
</dbReference>
<dbReference type="GO" id="GO:0030897">
    <property type="term" value="C:HOPS complex"/>
    <property type="evidence" value="ECO:0007669"/>
    <property type="project" value="TreeGrafter"/>
</dbReference>
<dbReference type="OrthoDB" id="289913at2759"/>
<comment type="caution">
    <text evidence="2">The sequence shown here is derived from an EMBL/GenBank/DDBJ whole genome shotgun (WGS) entry which is preliminary data.</text>
</comment>
<name>A0A2N5TLG6_9BASI</name>
<dbReference type="InterPro" id="IPR045111">
    <property type="entry name" value="Vps41/Vps8"/>
</dbReference>
<gene>
    <name evidence="2" type="ORF">PCANC_22918</name>
</gene>